<dbReference type="InterPro" id="IPR050539">
    <property type="entry name" value="ThrE_Dicarb/AminoAcid_Exp"/>
</dbReference>
<feature type="transmembrane region" description="Helical" evidence="7">
    <location>
        <begin position="121"/>
        <end position="139"/>
    </location>
</feature>
<comment type="caution">
    <text evidence="9">The sequence shown here is derived from an EMBL/GenBank/DDBJ whole genome shotgun (WGS) entry which is preliminary data.</text>
</comment>
<protein>
    <submittedName>
        <fullName evidence="9">Threonine/serine exporter</fullName>
    </submittedName>
</protein>
<dbReference type="GO" id="GO:0015744">
    <property type="term" value="P:succinate transport"/>
    <property type="evidence" value="ECO:0007669"/>
    <property type="project" value="TreeGrafter"/>
</dbReference>
<keyword evidence="3 7" id="KW-0812">Transmembrane</keyword>
<feature type="transmembrane region" description="Helical" evidence="7">
    <location>
        <begin position="236"/>
        <end position="256"/>
    </location>
</feature>
<evidence type="ECO:0000256" key="5">
    <source>
        <dbReference type="ARBA" id="ARBA00023136"/>
    </source>
</evidence>
<feature type="domain" description="Threonine/serine exporter-like N-terminal" evidence="8">
    <location>
        <begin position="16"/>
        <end position="255"/>
    </location>
</feature>
<dbReference type="InterPro" id="IPR010619">
    <property type="entry name" value="ThrE-like_N"/>
</dbReference>
<dbReference type="GO" id="GO:0022857">
    <property type="term" value="F:transmembrane transporter activity"/>
    <property type="evidence" value="ECO:0007669"/>
    <property type="project" value="InterPro"/>
</dbReference>
<proteinExistence type="inferred from homology"/>
<dbReference type="RefSeq" id="WP_119476549.1">
    <property type="nucleotide sequence ID" value="NZ_QXML01000002.1"/>
</dbReference>
<feature type="transmembrane region" description="Helical" evidence="7">
    <location>
        <begin position="173"/>
        <end position="191"/>
    </location>
</feature>
<feature type="transmembrane region" description="Helical" evidence="7">
    <location>
        <begin position="203"/>
        <end position="224"/>
    </location>
</feature>
<dbReference type="Pfam" id="PF06738">
    <property type="entry name" value="ThrE"/>
    <property type="match status" value="1"/>
</dbReference>
<comment type="similarity">
    <text evidence="6">Belongs to the ThrE exporter (TC 2.A.79) family.</text>
</comment>
<dbReference type="PANTHER" id="PTHR34390">
    <property type="entry name" value="UPF0442 PROTEIN YJJB-RELATED"/>
    <property type="match status" value="1"/>
</dbReference>
<evidence type="ECO:0000259" key="8">
    <source>
        <dbReference type="Pfam" id="PF06738"/>
    </source>
</evidence>
<evidence type="ECO:0000313" key="10">
    <source>
        <dbReference type="Proteomes" id="UP000283522"/>
    </source>
</evidence>
<dbReference type="Proteomes" id="UP000283522">
    <property type="component" value="Unassembled WGS sequence"/>
</dbReference>
<organism evidence="9 10">
    <name type="scientific">Algoriphagus lacus</name>
    <dbReference type="NCBI Taxonomy" id="2056311"/>
    <lineage>
        <taxon>Bacteria</taxon>
        <taxon>Pseudomonadati</taxon>
        <taxon>Bacteroidota</taxon>
        <taxon>Cytophagia</taxon>
        <taxon>Cytophagales</taxon>
        <taxon>Cyclobacteriaceae</taxon>
        <taxon>Algoriphagus</taxon>
    </lineage>
</organism>
<evidence type="ECO:0000256" key="4">
    <source>
        <dbReference type="ARBA" id="ARBA00022989"/>
    </source>
</evidence>
<evidence type="ECO:0000256" key="1">
    <source>
        <dbReference type="ARBA" id="ARBA00004651"/>
    </source>
</evidence>
<evidence type="ECO:0000256" key="6">
    <source>
        <dbReference type="ARBA" id="ARBA00034125"/>
    </source>
</evidence>
<reference evidence="9 10" key="1">
    <citation type="submission" date="2018-09" db="EMBL/GenBank/DDBJ databases">
        <authorList>
            <person name="Wang X."/>
            <person name="Du Z."/>
        </authorList>
    </citation>
    <scope>NUCLEOTIDE SEQUENCE [LARGE SCALE GENOMIC DNA]</scope>
    <source>
        <strain evidence="9 10">N3</strain>
    </source>
</reference>
<keyword evidence="10" id="KW-1185">Reference proteome</keyword>
<keyword evidence="2" id="KW-1003">Cell membrane</keyword>
<name>A0A418PU69_9BACT</name>
<gene>
    <name evidence="9" type="ORF">D0X99_04980</name>
</gene>
<evidence type="ECO:0000256" key="7">
    <source>
        <dbReference type="SAM" id="Phobius"/>
    </source>
</evidence>
<evidence type="ECO:0000313" key="9">
    <source>
        <dbReference type="EMBL" id="RIW17111.1"/>
    </source>
</evidence>
<dbReference type="OrthoDB" id="9813917at2"/>
<keyword evidence="4 7" id="KW-1133">Transmembrane helix</keyword>
<accession>A0A418PU69</accession>
<feature type="transmembrane region" description="Helical" evidence="7">
    <location>
        <begin position="145"/>
        <end position="161"/>
    </location>
</feature>
<evidence type="ECO:0000256" key="3">
    <source>
        <dbReference type="ARBA" id="ARBA00022692"/>
    </source>
</evidence>
<dbReference type="AlphaFoldDB" id="A0A418PU69"/>
<dbReference type="GO" id="GO:0005886">
    <property type="term" value="C:plasma membrane"/>
    <property type="evidence" value="ECO:0007669"/>
    <property type="project" value="UniProtKB-SubCell"/>
</dbReference>
<keyword evidence="5 7" id="KW-0472">Membrane</keyword>
<comment type="subcellular location">
    <subcellularLocation>
        <location evidence="1">Cell membrane</location>
        <topology evidence="1">Multi-pass membrane protein</topology>
    </subcellularLocation>
</comment>
<sequence length="260" mass="28639">MEKNPSHHDPQQLGRLLLDMGITILHSGAPTRRVNLILYRVAKAYGYELHLALSTRHLSISLQGGQQENAFSGGRSKPSLPGVNFRVVSEISTLSLELAENQLPLDQVKERIKLIKSQPHYPRIIVLTVVSLAGSAFCYTFGGDYLEMGITFLATFFGLFLKQELTKRSVNTYLITFFSAVLAALVIGLFWKIGLPTQLDQAFATSVLFLVPGVPLVISFVDLLDGFILNGIERGVNALMHAFGIAAGLAFVLYIFQIPF</sequence>
<dbReference type="EMBL" id="QXML01000002">
    <property type="protein sequence ID" value="RIW17111.1"/>
    <property type="molecule type" value="Genomic_DNA"/>
</dbReference>
<evidence type="ECO:0000256" key="2">
    <source>
        <dbReference type="ARBA" id="ARBA00022475"/>
    </source>
</evidence>
<dbReference type="PANTHER" id="PTHR34390:SF2">
    <property type="entry name" value="SUCCINATE TRANSPORTER SUBUNIT YJJP-RELATED"/>
    <property type="match status" value="1"/>
</dbReference>